<name>A0A5B9QEX0_9BACT</name>
<dbReference type="KEGG" id="bgok:Pr1d_33610"/>
<keyword evidence="2" id="KW-1185">Reference proteome</keyword>
<gene>
    <name evidence="1" type="ORF">Pr1d_33610</name>
</gene>
<proteinExistence type="predicted"/>
<evidence type="ECO:0000313" key="2">
    <source>
        <dbReference type="Proteomes" id="UP000323917"/>
    </source>
</evidence>
<accession>A0A5B9QEX0</accession>
<protein>
    <submittedName>
        <fullName evidence="1">Uncharacterized protein</fullName>
    </submittedName>
</protein>
<dbReference type="EMBL" id="CP042913">
    <property type="protein sequence ID" value="QEG36052.1"/>
    <property type="molecule type" value="Genomic_DNA"/>
</dbReference>
<sequence>MYLGILPQMCLSILEGRVFALFSGDVMLVESCFWQIQPLKPRVAARVF</sequence>
<evidence type="ECO:0000313" key="1">
    <source>
        <dbReference type="EMBL" id="QEG36052.1"/>
    </source>
</evidence>
<reference evidence="1 2" key="1">
    <citation type="submission" date="2019-08" db="EMBL/GenBank/DDBJ databases">
        <title>Deep-cultivation of Planctomycetes and their phenomic and genomic characterization uncovers novel biology.</title>
        <authorList>
            <person name="Wiegand S."/>
            <person name="Jogler M."/>
            <person name="Boedeker C."/>
            <person name="Pinto D."/>
            <person name="Vollmers J."/>
            <person name="Rivas-Marin E."/>
            <person name="Kohn T."/>
            <person name="Peeters S.H."/>
            <person name="Heuer A."/>
            <person name="Rast P."/>
            <person name="Oberbeckmann S."/>
            <person name="Bunk B."/>
            <person name="Jeske O."/>
            <person name="Meyerdierks A."/>
            <person name="Storesund J.E."/>
            <person name="Kallscheuer N."/>
            <person name="Luecker S."/>
            <person name="Lage O.M."/>
            <person name="Pohl T."/>
            <person name="Merkel B.J."/>
            <person name="Hornburger P."/>
            <person name="Mueller R.-W."/>
            <person name="Bruemmer F."/>
            <person name="Labrenz M."/>
            <person name="Spormann A.M."/>
            <person name="Op den Camp H."/>
            <person name="Overmann J."/>
            <person name="Amann R."/>
            <person name="Jetten M.S.M."/>
            <person name="Mascher T."/>
            <person name="Medema M.H."/>
            <person name="Devos D.P."/>
            <person name="Kaster A.-K."/>
            <person name="Ovreas L."/>
            <person name="Rohde M."/>
            <person name="Galperin M.Y."/>
            <person name="Jogler C."/>
        </authorList>
    </citation>
    <scope>NUCLEOTIDE SEQUENCE [LARGE SCALE GENOMIC DNA]</scope>
    <source>
        <strain evidence="1 2">Pr1d</strain>
    </source>
</reference>
<dbReference type="AlphaFoldDB" id="A0A5B9QEX0"/>
<organism evidence="1 2">
    <name type="scientific">Bythopirellula goksoeyrii</name>
    <dbReference type="NCBI Taxonomy" id="1400387"/>
    <lineage>
        <taxon>Bacteria</taxon>
        <taxon>Pseudomonadati</taxon>
        <taxon>Planctomycetota</taxon>
        <taxon>Planctomycetia</taxon>
        <taxon>Pirellulales</taxon>
        <taxon>Lacipirellulaceae</taxon>
        <taxon>Bythopirellula</taxon>
    </lineage>
</organism>
<dbReference type="Proteomes" id="UP000323917">
    <property type="component" value="Chromosome"/>
</dbReference>